<dbReference type="PANTHER" id="PTHR38640:SF1">
    <property type="entry name" value="GEO09659P1"/>
    <property type="match status" value="1"/>
</dbReference>
<dbReference type="AlphaFoldDB" id="A0A7J7JE50"/>
<accession>A0A7J7JE50</accession>
<dbReference type="OrthoDB" id="5915502at2759"/>
<comment type="caution">
    <text evidence="2">The sequence shown here is derived from an EMBL/GenBank/DDBJ whole genome shotgun (WGS) entry which is preliminary data.</text>
</comment>
<reference evidence="2" key="1">
    <citation type="submission" date="2020-06" db="EMBL/GenBank/DDBJ databases">
        <title>Draft genome of Bugula neritina, a colonial animal packing powerful symbionts and potential medicines.</title>
        <authorList>
            <person name="Rayko M."/>
        </authorList>
    </citation>
    <scope>NUCLEOTIDE SEQUENCE [LARGE SCALE GENOMIC DNA]</scope>
    <source>
        <strain evidence="2">Kwan_BN1</strain>
    </source>
</reference>
<organism evidence="2 3">
    <name type="scientific">Bugula neritina</name>
    <name type="common">Brown bryozoan</name>
    <name type="synonym">Sertularia neritina</name>
    <dbReference type="NCBI Taxonomy" id="10212"/>
    <lineage>
        <taxon>Eukaryota</taxon>
        <taxon>Metazoa</taxon>
        <taxon>Spiralia</taxon>
        <taxon>Lophotrochozoa</taxon>
        <taxon>Bryozoa</taxon>
        <taxon>Gymnolaemata</taxon>
        <taxon>Cheilostomatida</taxon>
        <taxon>Flustrina</taxon>
        <taxon>Buguloidea</taxon>
        <taxon>Bugulidae</taxon>
        <taxon>Bugula</taxon>
    </lineage>
</organism>
<evidence type="ECO:0000313" key="2">
    <source>
        <dbReference type="EMBL" id="KAF6023914.1"/>
    </source>
</evidence>
<protein>
    <submittedName>
        <fullName evidence="2">Uncharacterized protein</fullName>
    </submittedName>
</protein>
<evidence type="ECO:0000256" key="1">
    <source>
        <dbReference type="SAM" id="Phobius"/>
    </source>
</evidence>
<keyword evidence="1" id="KW-0472">Membrane</keyword>
<name>A0A7J7JE50_BUGNE</name>
<evidence type="ECO:0000313" key="3">
    <source>
        <dbReference type="Proteomes" id="UP000593567"/>
    </source>
</evidence>
<dbReference type="EMBL" id="VXIV02002648">
    <property type="protein sequence ID" value="KAF6023914.1"/>
    <property type="molecule type" value="Genomic_DNA"/>
</dbReference>
<dbReference type="Proteomes" id="UP000593567">
    <property type="component" value="Unassembled WGS sequence"/>
</dbReference>
<feature type="transmembrane region" description="Helical" evidence="1">
    <location>
        <begin position="68"/>
        <end position="90"/>
    </location>
</feature>
<feature type="transmembrane region" description="Helical" evidence="1">
    <location>
        <begin position="38"/>
        <end position="56"/>
    </location>
</feature>
<keyword evidence="3" id="KW-1185">Reference proteome</keyword>
<sequence length="130" mass="14899">MVQLCTLLISCSTAQQLSYVALLLLCRWFGSEYRAVQVSNWLAFGSWAGISCYIYGRRHIRHAGSFQRIIYPAFTSTFFLAASHLSWALIRSVMSNQECFGHQIKVLIGLLSGVMFLHTGRSYLRFIDHW</sequence>
<keyword evidence="1" id="KW-0812">Transmembrane</keyword>
<keyword evidence="1" id="KW-1133">Transmembrane helix</keyword>
<proteinExistence type="predicted"/>
<gene>
    <name evidence="2" type="ORF">EB796_017778</name>
</gene>
<dbReference type="PANTHER" id="PTHR38640">
    <property type="entry name" value="GEO09659P1"/>
    <property type="match status" value="1"/>
</dbReference>
<feature type="transmembrane region" description="Helical" evidence="1">
    <location>
        <begin position="102"/>
        <end position="124"/>
    </location>
</feature>